<proteinExistence type="inferred from homology"/>
<evidence type="ECO:0000313" key="4">
    <source>
        <dbReference type="Proteomes" id="UP001457282"/>
    </source>
</evidence>
<dbReference type="SUPFAM" id="SSF49870">
    <property type="entry name" value="Osmotin, thaumatin-like protein"/>
    <property type="match status" value="1"/>
</dbReference>
<dbReference type="InterPro" id="IPR001938">
    <property type="entry name" value="Thaumatin"/>
</dbReference>
<dbReference type="PANTHER" id="PTHR31048">
    <property type="entry name" value="OS03G0233200 PROTEIN"/>
    <property type="match status" value="1"/>
</dbReference>
<evidence type="ECO:0000313" key="3">
    <source>
        <dbReference type="EMBL" id="KAK9922139.1"/>
    </source>
</evidence>
<reference evidence="3 4" key="1">
    <citation type="journal article" date="2023" name="G3 (Bethesda)">
        <title>A chromosome-length genome assembly and annotation of blackberry (Rubus argutus, cv. 'Hillquist').</title>
        <authorList>
            <person name="Bruna T."/>
            <person name="Aryal R."/>
            <person name="Dudchenko O."/>
            <person name="Sargent D.J."/>
            <person name="Mead D."/>
            <person name="Buti M."/>
            <person name="Cavallini A."/>
            <person name="Hytonen T."/>
            <person name="Andres J."/>
            <person name="Pham M."/>
            <person name="Weisz D."/>
            <person name="Mascagni F."/>
            <person name="Usai G."/>
            <person name="Natali L."/>
            <person name="Bassil N."/>
            <person name="Fernandez G.E."/>
            <person name="Lomsadze A."/>
            <person name="Armour M."/>
            <person name="Olukolu B."/>
            <person name="Poorten T."/>
            <person name="Britton C."/>
            <person name="Davik J."/>
            <person name="Ashrafi H."/>
            <person name="Aiden E.L."/>
            <person name="Borodovsky M."/>
            <person name="Worthington M."/>
        </authorList>
    </citation>
    <scope>NUCLEOTIDE SEQUENCE [LARGE SCALE GENOMIC DNA]</scope>
    <source>
        <strain evidence="3">PI 553951</strain>
    </source>
</reference>
<dbReference type="SMART" id="SM00205">
    <property type="entry name" value="THN"/>
    <property type="match status" value="1"/>
</dbReference>
<keyword evidence="4" id="KW-1185">Reference proteome</keyword>
<dbReference type="Pfam" id="PF00314">
    <property type="entry name" value="Thaumatin"/>
    <property type="match status" value="1"/>
</dbReference>
<feature type="signal peptide" evidence="2">
    <location>
        <begin position="1"/>
        <end position="22"/>
    </location>
</feature>
<accession>A0AAW1WF72</accession>
<comment type="caution">
    <text evidence="3">The sequence shown here is derived from an EMBL/GenBank/DDBJ whole genome shotgun (WGS) entry which is preliminary data.</text>
</comment>
<dbReference type="Gene3D" id="2.60.110.10">
    <property type="entry name" value="Thaumatin"/>
    <property type="match status" value="1"/>
</dbReference>
<evidence type="ECO:0000256" key="2">
    <source>
        <dbReference type="SAM" id="SignalP"/>
    </source>
</evidence>
<gene>
    <name evidence="3" type="ORF">M0R45_030619</name>
</gene>
<sequence length="157" mass="16441">MLKIQVLLYLTFIFLFISGSQPATMSFTNKCPYTARVWARSNCSKDNQECSLALAQGIAHPGQVSCNGNGGNPPATLVEFTIAQGGGQDFYDVSLVDGFNLPVSVTPQGGNGDCRSSSCAANVNANCSSELQVKKGDGSVAHLHASGGPNYTITFCP</sequence>
<feature type="chain" id="PRO_5043452652" evidence="2">
    <location>
        <begin position="23"/>
        <end position="157"/>
    </location>
</feature>
<protein>
    <submittedName>
        <fullName evidence="3">Uncharacterized protein</fullName>
    </submittedName>
</protein>
<dbReference type="Proteomes" id="UP001457282">
    <property type="component" value="Unassembled WGS sequence"/>
</dbReference>
<dbReference type="InterPro" id="IPR037176">
    <property type="entry name" value="Osmotin/thaumatin-like_sf"/>
</dbReference>
<dbReference type="PROSITE" id="PS51367">
    <property type="entry name" value="THAUMATIN_2"/>
    <property type="match status" value="1"/>
</dbReference>
<keyword evidence="2" id="KW-0732">Signal</keyword>
<dbReference type="AlphaFoldDB" id="A0AAW1WF72"/>
<evidence type="ECO:0000256" key="1">
    <source>
        <dbReference type="ARBA" id="ARBA00010607"/>
    </source>
</evidence>
<name>A0AAW1WF72_RUBAR</name>
<organism evidence="3 4">
    <name type="scientific">Rubus argutus</name>
    <name type="common">Southern blackberry</name>
    <dbReference type="NCBI Taxonomy" id="59490"/>
    <lineage>
        <taxon>Eukaryota</taxon>
        <taxon>Viridiplantae</taxon>
        <taxon>Streptophyta</taxon>
        <taxon>Embryophyta</taxon>
        <taxon>Tracheophyta</taxon>
        <taxon>Spermatophyta</taxon>
        <taxon>Magnoliopsida</taxon>
        <taxon>eudicotyledons</taxon>
        <taxon>Gunneridae</taxon>
        <taxon>Pentapetalae</taxon>
        <taxon>rosids</taxon>
        <taxon>fabids</taxon>
        <taxon>Rosales</taxon>
        <taxon>Rosaceae</taxon>
        <taxon>Rosoideae</taxon>
        <taxon>Rosoideae incertae sedis</taxon>
        <taxon>Rubus</taxon>
    </lineage>
</organism>
<comment type="similarity">
    <text evidence="1">Belongs to the thaumatin family.</text>
</comment>
<dbReference type="EMBL" id="JBEDUW010000006">
    <property type="protein sequence ID" value="KAK9922139.1"/>
    <property type="molecule type" value="Genomic_DNA"/>
</dbReference>